<dbReference type="InterPro" id="IPR020256">
    <property type="entry name" value="Spore_coat_CotJA"/>
</dbReference>
<evidence type="ECO:0000313" key="2">
    <source>
        <dbReference type="Proteomes" id="UP000190625"/>
    </source>
</evidence>
<protein>
    <submittedName>
        <fullName evidence="1">Spore coat associated protein JA (CotJA)</fullName>
    </submittedName>
</protein>
<accession>A0A1T4JK00</accession>
<dbReference type="Proteomes" id="UP000190625">
    <property type="component" value="Unassembled WGS sequence"/>
</dbReference>
<dbReference type="STRING" id="142842.SAMN02745118_00073"/>
<reference evidence="2" key="1">
    <citation type="submission" date="2017-02" db="EMBL/GenBank/DDBJ databases">
        <authorList>
            <person name="Varghese N."/>
            <person name="Submissions S."/>
        </authorList>
    </citation>
    <scope>NUCLEOTIDE SEQUENCE [LARGE SCALE GENOMIC DNA]</scope>
    <source>
        <strain evidence="2">ATCC BAA-73</strain>
    </source>
</reference>
<dbReference type="Pfam" id="PF11007">
    <property type="entry name" value="CotJA"/>
    <property type="match status" value="1"/>
</dbReference>
<sequence>MRNKNKNKNLKLSYSHDSRLAQAYVPYQMYDEIFYPEEALERGTLFPDLYFPYQRKRY</sequence>
<gene>
    <name evidence="1" type="ORF">SAMN02745118_00073</name>
</gene>
<proteinExistence type="predicted"/>
<keyword evidence="2" id="KW-1185">Reference proteome</keyword>
<evidence type="ECO:0000313" key="1">
    <source>
        <dbReference type="EMBL" id="SJZ30495.1"/>
    </source>
</evidence>
<dbReference type="RefSeq" id="WP_078808615.1">
    <property type="nucleotide sequence ID" value="NZ_FUWM01000003.1"/>
</dbReference>
<organism evidence="1 2">
    <name type="scientific">Selenihalanaerobacter shriftii</name>
    <dbReference type="NCBI Taxonomy" id="142842"/>
    <lineage>
        <taxon>Bacteria</taxon>
        <taxon>Bacillati</taxon>
        <taxon>Bacillota</taxon>
        <taxon>Clostridia</taxon>
        <taxon>Halanaerobiales</taxon>
        <taxon>Halobacteroidaceae</taxon>
        <taxon>Selenihalanaerobacter</taxon>
    </lineage>
</organism>
<dbReference type="EMBL" id="FUWM01000003">
    <property type="protein sequence ID" value="SJZ30495.1"/>
    <property type="molecule type" value="Genomic_DNA"/>
</dbReference>
<dbReference type="AlphaFoldDB" id="A0A1T4JK00"/>
<name>A0A1T4JK00_9FIRM</name>